<dbReference type="GO" id="GO:0005886">
    <property type="term" value="C:plasma membrane"/>
    <property type="evidence" value="ECO:0007669"/>
    <property type="project" value="TreeGrafter"/>
</dbReference>
<keyword evidence="6" id="KW-1185">Reference proteome</keyword>
<dbReference type="PANTHER" id="PTHR27001">
    <property type="entry name" value="OS01G0253100 PROTEIN"/>
    <property type="match status" value="1"/>
</dbReference>
<dbReference type="CDD" id="cd00180">
    <property type="entry name" value="PKc"/>
    <property type="match status" value="1"/>
</dbReference>
<keyword evidence="2" id="KW-0067">ATP-binding</keyword>
<feature type="domain" description="Protein kinase" evidence="4">
    <location>
        <begin position="30"/>
        <end position="297"/>
    </location>
</feature>
<accession>A0A9Q0JD41</accession>
<feature type="region of interest" description="Disordered" evidence="3">
    <location>
        <begin position="301"/>
        <end position="328"/>
    </location>
</feature>
<feature type="region of interest" description="Disordered" evidence="3">
    <location>
        <begin position="1"/>
        <end position="33"/>
    </location>
</feature>
<dbReference type="Gene3D" id="1.10.510.10">
    <property type="entry name" value="Transferase(Phosphotransferase) domain 1"/>
    <property type="match status" value="1"/>
</dbReference>
<keyword evidence="1" id="KW-0547">Nucleotide-binding</keyword>
<evidence type="ECO:0000259" key="4">
    <source>
        <dbReference type="PROSITE" id="PS50011"/>
    </source>
</evidence>
<dbReference type="InterPro" id="IPR000719">
    <property type="entry name" value="Prot_kinase_dom"/>
</dbReference>
<proteinExistence type="predicted"/>
<name>A0A9Q0JD41_9ROSI</name>
<evidence type="ECO:0000256" key="1">
    <source>
        <dbReference type="ARBA" id="ARBA00022741"/>
    </source>
</evidence>
<feature type="compositionally biased region" description="Basic and acidic residues" evidence="3">
    <location>
        <begin position="19"/>
        <end position="31"/>
    </location>
</feature>
<dbReference type="SUPFAM" id="SSF56112">
    <property type="entry name" value="Protein kinase-like (PK-like)"/>
    <property type="match status" value="1"/>
</dbReference>
<comment type="caution">
    <text evidence="5">The sequence shown here is derived from an EMBL/GenBank/DDBJ whole genome shotgun (WGS) entry which is preliminary data.</text>
</comment>
<dbReference type="InterPro" id="IPR011009">
    <property type="entry name" value="Kinase-like_dom_sf"/>
</dbReference>
<dbReference type="OrthoDB" id="1543146at2759"/>
<gene>
    <name evidence="5" type="ORF">Tsubulata_011315</name>
</gene>
<dbReference type="EMBL" id="JAKUCV010003608">
    <property type="protein sequence ID" value="KAJ4838246.1"/>
    <property type="molecule type" value="Genomic_DNA"/>
</dbReference>
<evidence type="ECO:0000313" key="5">
    <source>
        <dbReference type="EMBL" id="KAJ4838246.1"/>
    </source>
</evidence>
<dbReference type="PROSITE" id="PS50011">
    <property type="entry name" value="PROTEIN_KINASE_DOM"/>
    <property type="match status" value="1"/>
</dbReference>
<protein>
    <recommendedName>
        <fullName evidence="4">Protein kinase domain-containing protein</fullName>
    </recommendedName>
</protein>
<reference evidence="5" key="2">
    <citation type="journal article" date="2023" name="Plants (Basel)">
        <title>Annotation of the Turnera subulata (Passifloraceae) Draft Genome Reveals the S-Locus Evolved after the Divergence of Turneroideae from Passifloroideae in a Stepwise Manner.</title>
        <authorList>
            <person name="Henning P.M."/>
            <person name="Roalson E.H."/>
            <person name="Mir W."/>
            <person name="McCubbin A.G."/>
            <person name="Shore J.S."/>
        </authorList>
    </citation>
    <scope>NUCLEOTIDE SEQUENCE</scope>
    <source>
        <strain evidence="5">F60SS</strain>
    </source>
</reference>
<evidence type="ECO:0000256" key="3">
    <source>
        <dbReference type="SAM" id="MobiDB-lite"/>
    </source>
</evidence>
<dbReference type="Proteomes" id="UP001141552">
    <property type="component" value="Unassembled WGS sequence"/>
</dbReference>
<dbReference type="SMART" id="SM00220">
    <property type="entry name" value="S_TKc"/>
    <property type="match status" value="1"/>
</dbReference>
<dbReference type="GO" id="GO:0004672">
    <property type="term" value="F:protein kinase activity"/>
    <property type="evidence" value="ECO:0007669"/>
    <property type="project" value="InterPro"/>
</dbReference>
<dbReference type="GO" id="GO:0005524">
    <property type="term" value="F:ATP binding"/>
    <property type="evidence" value="ECO:0007669"/>
    <property type="project" value="UniProtKB-KW"/>
</dbReference>
<feature type="compositionally biased region" description="Polar residues" evidence="3">
    <location>
        <begin position="319"/>
        <end position="328"/>
    </location>
</feature>
<evidence type="ECO:0000313" key="6">
    <source>
        <dbReference type="Proteomes" id="UP001141552"/>
    </source>
</evidence>
<organism evidence="5 6">
    <name type="scientific">Turnera subulata</name>
    <dbReference type="NCBI Taxonomy" id="218843"/>
    <lineage>
        <taxon>Eukaryota</taxon>
        <taxon>Viridiplantae</taxon>
        <taxon>Streptophyta</taxon>
        <taxon>Embryophyta</taxon>
        <taxon>Tracheophyta</taxon>
        <taxon>Spermatophyta</taxon>
        <taxon>Magnoliopsida</taxon>
        <taxon>eudicotyledons</taxon>
        <taxon>Gunneridae</taxon>
        <taxon>Pentapetalae</taxon>
        <taxon>rosids</taxon>
        <taxon>fabids</taxon>
        <taxon>Malpighiales</taxon>
        <taxon>Passifloraceae</taxon>
        <taxon>Turnera</taxon>
    </lineage>
</organism>
<reference evidence="5" key="1">
    <citation type="submission" date="2022-02" db="EMBL/GenBank/DDBJ databases">
        <authorList>
            <person name="Henning P.M."/>
            <person name="McCubbin A.G."/>
            <person name="Shore J.S."/>
        </authorList>
    </citation>
    <scope>NUCLEOTIDE SEQUENCE</scope>
    <source>
        <strain evidence="5">F60SS</strain>
        <tissue evidence="5">Leaves</tissue>
    </source>
</reference>
<dbReference type="AlphaFoldDB" id="A0A9Q0JD41"/>
<dbReference type="PANTHER" id="PTHR27001:SF931">
    <property type="entry name" value="OS11G0664100 PROTEIN"/>
    <property type="match status" value="1"/>
</dbReference>
<dbReference type="Pfam" id="PF00069">
    <property type="entry name" value="Pkinase"/>
    <property type="match status" value="1"/>
</dbReference>
<evidence type="ECO:0000256" key="2">
    <source>
        <dbReference type="ARBA" id="ARBA00022840"/>
    </source>
</evidence>
<sequence>MSKKQQDTGPARLSPDELVEIKRQGREEGAQADKVISDNPKSLVVKGRYKYKDVVVKTYKIRPDRQHIVYYETEREFLRNTPKHENIIKLRGYFDANCTIVVDLLCKDVQDALRDGDIDAEKMINIFKDTAKALQWIHTNKKVYGDLKPENILLDRNNNAILADFDSVVDKDNTVAVFSDAYASPEVANRKPSSSAADVFSLGKMMLRMMMQQELDPIVELGISRRGAHNSEKDPKQGIVAQALSTNNALDVKYKDKFDTKHGCEMTLLARNCADLKASARPTTQKILDELETYKVITEPIDPTLLPNPNRETMAKGEGSSSRGGKLK</sequence>